<evidence type="ECO:0000313" key="3">
    <source>
        <dbReference type="Proteomes" id="UP000231823"/>
    </source>
</evidence>
<dbReference type="InterPro" id="IPR003615">
    <property type="entry name" value="HNH_nuc"/>
</dbReference>
<dbReference type="AlphaFoldDB" id="A0A2K8SE47"/>
<dbReference type="KEGG" id="sfz:SFLOR_v1c06860"/>
<feature type="domain" description="HNH" evidence="1">
    <location>
        <begin position="360"/>
        <end position="409"/>
    </location>
</feature>
<dbReference type="GO" id="GO:0008270">
    <property type="term" value="F:zinc ion binding"/>
    <property type="evidence" value="ECO:0007669"/>
    <property type="project" value="InterPro"/>
</dbReference>
<keyword evidence="3" id="KW-1185">Reference proteome</keyword>
<evidence type="ECO:0000259" key="1">
    <source>
        <dbReference type="Pfam" id="PF01844"/>
    </source>
</evidence>
<organism evidence="2 3">
    <name type="scientific">Spiroplasma floricola 23-6</name>
    <dbReference type="NCBI Taxonomy" id="1336749"/>
    <lineage>
        <taxon>Bacteria</taxon>
        <taxon>Bacillati</taxon>
        <taxon>Mycoplasmatota</taxon>
        <taxon>Mollicutes</taxon>
        <taxon>Entomoplasmatales</taxon>
        <taxon>Spiroplasmataceae</taxon>
        <taxon>Spiroplasma</taxon>
    </lineage>
</organism>
<reference evidence="2 3" key="1">
    <citation type="submission" date="2017-12" db="EMBL/GenBank/DDBJ databases">
        <title>Complete genome sequence of Spiroplasma floricola 23-6 (ATCC 29989).</title>
        <authorList>
            <person name="Tsai Y.-M."/>
            <person name="Wu P.-S."/>
            <person name="Lo W.-S."/>
            <person name="Kuo C.-H."/>
        </authorList>
    </citation>
    <scope>NUCLEOTIDE SEQUENCE [LARGE SCALE GENOMIC DNA]</scope>
    <source>
        <strain evidence="2 3">23-6</strain>
    </source>
</reference>
<gene>
    <name evidence="2" type="ORF">SFLOR_v1c06860</name>
</gene>
<sequence>MSANVVIDKYYKEFIKDKSEFWTSSKITSNLSLISNIFSTNFRVLESIKHNIDTIKTLQNIKVKDWPKQRSGQDKHKQSIKKWKEYNLTKKENDFEIITKNSIFYENELLKIEQNSNFKDFDSKIYTLYFMMANNEKLFVKILKKIQVFKNNLSVEEFQIFNKKISNLFYEVYTKKNNSKVRSLEFMLWNFSNFSDLTSEIMRNFNYLETEDLLKINEILDQKLKSGGVYTIKTFKDELFIYNFIINFLENLNLEETVKTLYSIFKKNDYKYIINFLERDSFLNEYNESVIELFSDFTSIVNFIDYKNINNQELVIMPIEKAEIKYVKISRKDRTEFNKMKSIARNYYNNKCYFENNNNCKYFISETTNENYIEIHHLIPHGYSEDFKNSIEVIENYVALCPNCHKKIHYSTKKDKYKMISILYNERHSQLALRGLKIELEDLSILY</sequence>
<dbReference type="Gene3D" id="1.10.30.50">
    <property type="match status" value="1"/>
</dbReference>
<accession>A0A2K8SE47</accession>
<proteinExistence type="predicted"/>
<dbReference type="RefSeq" id="WP_100916712.1">
    <property type="nucleotide sequence ID" value="NZ_CP025057.1"/>
</dbReference>
<dbReference type="InterPro" id="IPR002711">
    <property type="entry name" value="HNH"/>
</dbReference>
<dbReference type="Proteomes" id="UP000231823">
    <property type="component" value="Chromosome"/>
</dbReference>
<name>A0A2K8SE47_9MOLU</name>
<dbReference type="OrthoDB" id="398920at2"/>
<protein>
    <recommendedName>
        <fullName evidence="1">HNH domain-containing protein</fullName>
    </recommendedName>
</protein>
<dbReference type="GO" id="GO:0003676">
    <property type="term" value="F:nucleic acid binding"/>
    <property type="evidence" value="ECO:0007669"/>
    <property type="project" value="InterPro"/>
</dbReference>
<dbReference type="GO" id="GO:0004519">
    <property type="term" value="F:endonuclease activity"/>
    <property type="evidence" value="ECO:0007669"/>
    <property type="project" value="InterPro"/>
</dbReference>
<dbReference type="Pfam" id="PF01844">
    <property type="entry name" value="HNH"/>
    <property type="match status" value="1"/>
</dbReference>
<evidence type="ECO:0000313" key="2">
    <source>
        <dbReference type="EMBL" id="AUB31734.1"/>
    </source>
</evidence>
<dbReference type="EMBL" id="CP025057">
    <property type="protein sequence ID" value="AUB31734.1"/>
    <property type="molecule type" value="Genomic_DNA"/>
</dbReference>
<dbReference type="CDD" id="cd00085">
    <property type="entry name" value="HNHc"/>
    <property type="match status" value="1"/>
</dbReference>